<reference evidence="4 5" key="1">
    <citation type="submission" date="2020-08" db="EMBL/GenBank/DDBJ databases">
        <title>Genomic Encyclopedia of Type Strains, Phase IV (KMG-IV): sequencing the most valuable type-strain genomes for metagenomic binning, comparative biology and taxonomic classification.</title>
        <authorList>
            <person name="Goeker M."/>
        </authorList>
    </citation>
    <scope>NUCLEOTIDE SEQUENCE [LARGE SCALE GENOMIC DNA]</scope>
    <source>
        <strain evidence="4 5">DSM 29007</strain>
    </source>
</reference>
<accession>A0A841GVT0</accession>
<evidence type="ECO:0000256" key="1">
    <source>
        <dbReference type="ARBA" id="ARBA00093464"/>
    </source>
</evidence>
<dbReference type="RefSeq" id="WP_170039502.1">
    <property type="nucleotide sequence ID" value="NZ_JABDTL010000002.1"/>
</dbReference>
<gene>
    <name evidence="4" type="ORF">HNQ61_001545</name>
</gene>
<evidence type="ECO:0000256" key="2">
    <source>
        <dbReference type="ARBA" id="ARBA00093628"/>
    </source>
</evidence>
<dbReference type="InterPro" id="IPR007335">
    <property type="entry name" value="DUF413"/>
</dbReference>
<dbReference type="AlphaFoldDB" id="A0A841GVT0"/>
<comment type="caution">
    <text evidence="4">The sequence shown here is derived from an EMBL/GenBank/DDBJ whole genome shotgun (WGS) entry which is preliminary data.</text>
</comment>
<keyword evidence="5" id="KW-1185">Reference proteome</keyword>
<dbReference type="Pfam" id="PF04219">
    <property type="entry name" value="DUF413"/>
    <property type="match status" value="1"/>
</dbReference>
<evidence type="ECO:0000313" key="5">
    <source>
        <dbReference type="Proteomes" id="UP000582837"/>
    </source>
</evidence>
<evidence type="ECO:0000313" key="4">
    <source>
        <dbReference type="EMBL" id="MBB6069928.1"/>
    </source>
</evidence>
<name>A0A841GVT0_9BACT</name>
<dbReference type="Proteomes" id="UP000582837">
    <property type="component" value="Unassembled WGS sequence"/>
</dbReference>
<organism evidence="4 5">
    <name type="scientific">Longimicrobium terrae</name>
    <dbReference type="NCBI Taxonomy" id="1639882"/>
    <lineage>
        <taxon>Bacteria</taxon>
        <taxon>Pseudomonadati</taxon>
        <taxon>Gemmatimonadota</taxon>
        <taxon>Longimicrobiia</taxon>
        <taxon>Longimicrobiales</taxon>
        <taxon>Longimicrobiaceae</taxon>
        <taxon>Longimicrobium</taxon>
    </lineage>
</organism>
<evidence type="ECO:0000256" key="3">
    <source>
        <dbReference type="SAM" id="MobiDB-lite"/>
    </source>
</evidence>
<protein>
    <recommendedName>
        <fullName evidence="2">Macrodomain Ori protein</fullName>
    </recommendedName>
</protein>
<sequence length="329" mass="37298">MQHSRRLILLADSVAGTRRGRDTLPLFFLIVCAEHASKRLEGSGKGHSAHHVLKFFDTCLTEAEKERLAQAFTATDGSLIDAPGAVKTLYAVRNRFAHEGIYWDFAFMRHPGSAGKAAVQAAITLAEFRGMVARGCIRAARRCFEPALDPAEAETLVGPAEHEGQQRSWAEQRVLHARYRHQPFNPRVPEIEFPVRDLEVLRRRGSWMRALAEGEIQPLTQKQRSFVDAANGQRPPSTYHEELWTAYTIKEAFFRVARHWPDEFRLEESVGDTVLYDGTWDDYADHDGERGLIAAELDEYAEDWAASDDTGGFGDDEENEEWDEGPWDR</sequence>
<feature type="region of interest" description="Disordered" evidence="3">
    <location>
        <begin position="304"/>
        <end position="329"/>
    </location>
</feature>
<comment type="similarity">
    <text evidence="1">Belongs to the MaoP family.</text>
</comment>
<proteinExistence type="inferred from homology"/>
<dbReference type="EMBL" id="JACHIA010000003">
    <property type="protein sequence ID" value="MBB6069928.1"/>
    <property type="molecule type" value="Genomic_DNA"/>
</dbReference>
<feature type="compositionally biased region" description="Acidic residues" evidence="3">
    <location>
        <begin position="314"/>
        <end position="329"/>
    </location>
</feature>